<evidence type="ECO:0000256" key="2">
    <source>
        <dbReference type="SAM" id="MobiDB-lite"/>
    </source>
</evidence>
<dbReference type="RefSeq" id="WP_225407705.1">
    <property type="nucleotide sequence ID" value="NZ_JAYJJR010000015.1"/>
</dbReference>
<proteinExistence type="inferred from homology"/>
<sequence>MGSPPEVHSALLAAGPGPGPLLAAAGAWSSLSGEYAAVAQELAAVIGAVASGQWRGPAADSYAAAHGPYLGWLATAQADSAAAAAQCEVAAGAYVSALAAMPTLPELAANHAVHAVLVATNFFGINTVPIAVNEADYARMWVQAATTMATYEGVAGSAVASAPHTGPAPQIVAGQGQSTNWLQDFLNKMGISDGLVAHDPRGGSPLDLAIAQLLKNVGINWDPTGGTLNGHMYDYYANASEPIWYLARALELLENFQFSGAQNPTAAIQYMLAVALFDWPTHVAQLATSLSQSAPLLVAAAGAVAAPAGALGGLGGLAGLAAPPELAIAAAPVHPVAPAVPTVVSSAPGVPAGGVPAGSPPAAAPGPPAAPPPAPAPPPAGVQAFAYPYVVGGGPGCTPRVGTGSGMGAAASAKKKAPEPDAAAVAEQAATRSAARRRRRAARHEHEVIHEVIKVGAEASDHGAGELGFAGSNAKPYVAAVGLTRLAGTLDGATRIPLLPETWRGAGSGENP</sequence>
<name>A0ABU5XM21_9MYCO</name>
<dbReference type="SUPFAM" id="SSF140459">
    <property type="entry name" value="PE/PPE dimer-like"/>
    <property type="match status" value="1"/>
</dbReference>
<dbReference type="PANTHER" id="PTHR46766:SF1">
    <property type="entry name" value="GLUTAMINE-RICH PROTEIN 2"/>
    <property type="match status" value="1"/>
</dbReference>
<evidence type="ECO:0000259" key="3">
    <source>
        <dbReference type="Pfam" id="PF00823"/>
    </source>
</evidence>
<evidence type="ECO:0000313" key="5">
    <source>
        <dbReference type="EMBL" id="MEB3023259.1"/>
    </source>
</evidence>
<feature type="compositionally biased region" description="Basic residues" evidence="2">
    <location>
        <begin position="434"/>
        <end position="443"/>
    </location>
</feature>
<feature type="domain" description="PPE" evidence="3">
    <location>
        <begin position="3"/>
        <end position="162"/>
    </location>
</feature>
<keyword evidence="6" id="KW-1185">Reference proteome</keyword>
<feature type="domain" description="PPE-PPW subfamily C-terminal" evidence="4">
    <location>
        <begin position="458"/>
        <end position="503"/>
    </location>
</feature>
<dbReference type="InterPro" id="IPR000030">
    <property type="entry name" value="PPE_dom"/>
</dbReference>
<dbReference type="Gene3D" id="1.20.1260.20">
    <property type="entry name" value="PPE superfamily"/>
    <property type="match status" value="1"/>
</dbReference>
<feature type="region of interest" description="Disordered" evidence="2">
    <location>
        <begin position="354"/>
        <end position="377"/>
    </location>
</feature>
<dbReference type="Pfam" id="PF00823">
    <property type="entry name" value="PPE"/>
    <property type="match status" value="1"/>
</dbReference>
<evidence type="ECO:0000259" key="4">
    <source>
        <dbReference type="Pfam" id="PF18878"/>
    </source>
</evidence>
<gene>
    <name evidence="5" type="ORF">K6T79_19630</name>
</gene>
<dbReference type="InterPro" id="IPR038332">
    <property type="entry name" value="PPE_sf"/>
</dbReference>
<feature type="compositionally biased region" description="Pro residues" evidence="2">
    <location>
        <begin position="358"/>
        <end position="377"/>
    </location>
</feature>
<dbReference type="Proteomes" id="UP001299596">
    <property type="component" value="Unassembled WGS sequence"/>
</dbReference>
<dbReference type="PANTHER" id="PTHR46766">
    <property type="entry name" value="GLUTAMINE-RICH PROTEIN 2"/>
    <property type="match status" value="1"/>
</dbReference>
<evidence type="ECO:0000313" key="6">
    <source>
        <dbReference type="Proteomes" id="UP001299596"/>
    </source>
</evidence>
<comment type="caution">
    <text evidence="5">The sequence shown here is derived from an EMBL/GenBank/DDBJ whole genome shotgun (WGS) entry which is preliminary data.</text>
</comment>
<evidence type="ECO:0000256" key="1">
    <source>
        <dbReference type="ARBA" id="ARBA00010652"/>
    </source>
</evidence>
<feature type="compositionally biased region" description="Low complexity" evidence="2">
    <location>
        <begin position="420"/>
        <end position="433"/>
    </location>
</feature>
<organism evidence="5 6">
    <name type="scientific">[Mycobacterium] crassicus</name>
    <dbReference type="NCBI Taxonomy" id="2872309"/>
    <lineage>
        <taxon>Bacteria</taxon>
        <taxon>Bacillati</taxon>
        <taxon>Actinomycetota</taxon>
        <taxon>Actinomycetes</taxon>
        <taxon>Mycobacteriales</taxon>
        <taxon>Mycobacteriaceae</taxon>
        <taxon>Mycolicibacter</taxon>
    </lineage>
</organism>
<dbReference type="EMBL" id="JAYJJR010000015">
    <property type="protein sequence ID" value="MEB3023259.1"/>
    <property type="molecule type" value="Genomic_DNA"/>
</dbReference>
<reference evidence="5 6" key="1">
    <citation type="submission" date="2023-12" db="EMBL/GenBank/DDBJ databases">
        <title>Description of new species of Mycobacterium terrae complex isolated from sewage at the Sao Paulo Zoological Park Foundation in Brazil.</title>
        <authorList>
            <person name="Romagnoli C.L."/>
            <person name="Conceicao E.C."/>
            <person name="Machado E."/>
            <person name="Barreto L.B.P.F."/>
            <person name="Sharma A."/>
            <person name="Silva N.M."/>
            <person name="Marques L.E."/>
            <person name="Juliana M.A."/>
            <person name="Lourenco M.C.S."/>
            <person name="Digiampietri L.A."/>
            <person name="Suffys P.N."/>
            <person name="Viana-Niero C."/>
        </authorList>
    </citation>
    <scope>NUCLEOTIDE SEQUENCE [LARGE SCALE GENOMIC DNA]</scope>
    <source>
        <strain evidence="5 6">MYC098</strain>
    </source>
</reference>
<feature type="region of interest" description="Disordered" evidence="2">
    <location>
        <begin position="404"/>
        <end position="445"/>
    </location>
</feature>
<comment type="similarity">
    <text evidence="1">Belongs to the mycobacterial PPE family.</text>
</comment>
<accession>A0ABU5XM21</accession>
<dbReference type="InterPro" id="IPR043641">
    <property type="entry name" value="PPE-PPW_C"/>
</dbReference>
<protein>
    <submittedName>
        <fullName evidence="5">PPE domain-containing protein</fullName>
    </submittedName>
</protein>
<dbReference type="Pfam" id="PF18878">
    <property type="entry name" value="PPE-PPW"/>
    <property type="match status" value="1"/>
</dbReference>